<protein>
    <submittedName>
        <fullName evidence="5">Ulp1-like peptidase</fullName>
    </submittedName>
</protein>
<keyword evidence="3" id="KW-0378">Hydrolase</keyword>
<dbReference type="AlphaFoldDB" id="A0A5A7SZQ4"/>
<sequence length="96" mass="11386">MNTKRPDNKKIKWIDIIAHLSLWTESDLEYYFNTALGDFQDKQGWRDVNYVIGCINIRGHWLAIAVDMRKCKIYVFDSMPNYVDKELVDEAIEMPK</sequence>
<dbReference type="InterPro" id="IPR003653">
    <property type="entry name" value="Peptidase_C48_C"/>
</dbReference>
<keyword evidence="2" id="KW-0645">Protease</keyword>
<accession>A0A5A7SZQ4</accession>
<evidence type="ECO:0000313" key="5">
    <source>
        <dbReference type="EMBL" id="KAA0034807.1"/>
    </source>
</evidence>
<dbReference type="EMBL" id="SSTE01020479">
    <property type="protein sequence ID" value="KAA0034807.1"/>
    <property type="molecule type" value="Genomic_DNA"/>
</dbReference>
<name>A0A5A7SZQ4_CUCMM</name>
<comment type="caution">
    <text evidence="5">The sequence shown here is derived from an EMBL/GenBank/DDBJ whole genome shotgun (WGS) entry which is preliminary data.</text>
</comment>
<dbReference type="SUPFAM" id="SSF54001">
    <property type="entry name" value="Cysteine proteinases"/>
    <property type="match status" value="1"/>
</dbReference>
<gene>
    <name evidence="5" type="ORF">E6C27_scaffold213G00390</name>
</gene>
<evidence type="ECO:0000256" key="1">
    <source>
        <dbReference type="ARBA" id="ARBA00005234"/>
    </source>
</evidence>
<dbReference type="Pfam" id="PF02902">
    <property type="entry name" value="Peptidase_C48"/>
    <property type="match status" value="1"/>
</dbReference>
<dbReference type="GO" id="GO:0006508">
    <property type="term" value="P:proteolysis"/>
    <property type="evidence" value="ECO:0007669"/>
    <property type="project" value="UniProtKB-KW"/>
</dbReference>
<evidence type="ECO:0000256" key="3">
    <source>
        <dbReference type="ARBA" id="ARBA00022801"/>
    </source>
</evidence>
<dbReference type="Gene3D" id="3.40.395.10">
    <property type="entry name" value="Adenoviral Proteinase, Chain A"/>
    <property type="match status" value="1"/>
</dbReference>
<evidence type="ECO:0000256" key="2">
    <source>
        <dbReference type="ARBA" id="ARBA00022670"/>
    </source>
</evidence>
<reference evidence="5 6" key="1">
    <citation type="submission" date="2019-08" db="EMBL/GenBank/DDBJ databases">
        <title>Draft genome sequences of two oriental melons (Cucumis melo L. var makuwa).</title>
        <authorList>
            <person name="Kwon S.-Y."/>
        </authorList>
    </citation>
    <scope>NUCLEOTIDE SEQUENCE [LARGE SCALE GENOMIC DNA]</scope>
    <source>
        <strain evidence="6">cv. SW 3</strain>
        <tissue evidence="5">Leaf</tissue>
    </source>
</reference>
<comment type="similarity">
    <text evidence="1">Belongs to the peptidase C48 family.</text>
</comment>
<dbReference type="GO" id="GO:0008234">
    <property type="term" value="F:cysteine-type peptidase activity"/>
    <property type="evidence" value="ECO:0007669"/>
    <property type="project" value="InterPro"/>
</dbReference>
<evidence type="ECO:0000259" key="4">
    <source>
        <dbReference type="Pfam" id="PF02902"/>
    </source>
</evidence>
<evidence type="ECO:0000313" key="6">
    <source>
        <dbReference type="Proteomes" id="UP000321393"/>
    </source>
</evidence>
<dbReference type="InterPro" id="IPR038765">
    <property type="entry name" value="Papain-like_cys_pep_sf"/>
</dbReference>
<feature type="domain" description="Ubiquitin-like protease family profile" evidence="4">
    <location>
        <begin position="38"/>
        <end position="85"/>
    </location>
</feature>
<organism evidence="5 6">
    <name type="scientific">Cucumis melo var. makuwa</name>
    <name type="common">Oriental melon</name>
    <dbReference type="NCBI Taxonomy" id="1194695"/>
    <lineage>
        <taxon>Eukaryota</taxon>
        <taxon>Viridiplantae</taxon>
        <taxon>Streptophyta</taxon>
        <taxon>Embryophyta</taxon>
        <taxon>Tracheophyta</taxon>
        <taxon>Spermatophyta</taxon>
        <taxon>Magnoliopsida</taxon>
        <taxon>eudicotyledons</taxon>
        <taxon>Gunneridae</taxon>
        <taxon>Pentapetalae</taxon>
        <taxon>rosids</taxon>
        <taxon>fabids</taxon>
        <taxon>Cucurbitales</taxon>
        <taxon>Cucurbitaceae</taxon>
        <taxon>Benincaseae</taxon>
        <taxon>Cucumis</taxon>
    </lineage>
</organism>
<dbReference type="Proteomes" id="UP000321393">
    <property type="component" value="Unassembled WGS sequence"/>
</dbReference>
<proteinExistence type="inferred from homology"/>